<dbReference type="EMBL" id="LT607409">
    <property type="protein sequence ID" value="SCE82021.1"/>
    <property type="molecule type" value="Genomic_DNA"/>
</dbReference>
<proteinExistence type="predicted"/>
<accession>A0A1C4VDV0</accession>
<feature type="compositionally biased region" description="Pro residues" evidence="1">
    <location>
        <begin position="67"/>
        <end position="83"/>
    </location>
</feature>
<feature type="compositionally biased region" description="Pro residues" evidence="1">
    <location>
        <begin position="1"/>
        <end position="11"/>
    </location>
</feature>
<feature type="compositionally biased region" description="Low complexity" evidence="1">
    <location>
        <begin position="56"/>
        <end position="66"/>
    </location>
</feature>
<evidence type="ECO:0000313" key="2">
    <source>
        <dbReference type="EMBL" id="SCE82021.1"/>
    </source>
</evidence>
<dbReference type="AlphaFoldDB" id="A0A1C4VDV0"/>
<sequence length="201" mass="19894">MPFTPPRPASPPSQATIHVPRGRTASRPAARTIAVTLAVLAAAALSGCGAPPGVRTPTAMPTGSGAPPTPGPSIAPTTPPVTAPPSAAITPSADAGAVATACRNGPTGQRVVQLLRGRAGVLPANVRVQVRTGPLCAADWQFTVLEVTGHEELQVVTRGQPSAPTLVTAGTDVCTIEVRAAGPPGIRALACEAGPATRPGA</sequence>
<organism evidence="2 3">
    <name type="scientific">Micromonospora chokoriensis</name>
    <dbReference type="NCBI Taxonomy" id="356851"/>
    <lineage>
        <taxon>Bacteria</taxon>
        <taxon>Bacillati</taxon>
        <taxon>Actinomycetota</taxon>
        <taxon>Actinomycetes</taxon>
        <taxon>Micromonosporales</taxon>
        <taxon>Micromonosporaceae</taxon>
        <taxon>Micromonospora</taxon>
    </lineage>
</organism>
<dbReference type="Proteomes" id="UP000198224">
    <property type="component" value="Chromosome I"/>
</dbReference>
<keyword evidence="3" id="KW-1185">Reference proteome</keyword>
<reference evidence="3" key="1">
    <citation type="submission" date="2016-06" db="EMBL/GenBank/DDBJ databases">
        <authorList>
            <person name="Varghese N."/>
            <person name="Submissions Spin"/>
        </authorList>
    </citation>
    <scope>NUCLEOTIDE SEQUENCE [LARGE SCALE GENOMIC DNA]</scope>
    <source>
        <strain evidence="3">DSM 45160</strain>
    </source>
</reference>
<evidence type="ECO:0000256" key="1">
    <source>
        <dbReference type="SAM" id="MobiDB-lite"/>
    </source>
</evidence>
<evidence type="ECO:0000313" key="3">
    <source>
        <dbReference type="Proteomes" id="UP000198224"/>
    </source>
</evidence>
<name>A0A1C4VDV0_9ACTN</name>
<feature type="region of interest" description="Disordered" evidence="1">
    <location>
        <begin position="50"/>
        <end position="86"/>
    </location>
</feature>
<protein>
    <submittedName>
        <fullName evidence="2">Uncharacterized protein</fullName>
    </submittedName>
</protein>
<feature type="region of interest" description="Disordered" evidence="1">
    <location>
        <begin position="1"/>
        <end position="25"/>
    </location>
</feature>
<gene>
    <name evidence="2" type="ORF">GA0070612_1320</name>
</gene>